<comment type="subcellular location">
    <subcellularLocation>
        <location evidence="1">Periplasm</location>
    </subcellularLocation>
</comment>
<keyword evidence="5" id="KW-1185">Reference proteome</keyword>
<keyword evidence="1" id="KW-0132">Cell division</keyword>
<keyword evidence="1" id="KW-0175">Coiled coil</keyword>
<evidence type="ECO:0000256" key="2">
    <source>
        <dbReference type="SAM" id="MobiDB-lite"/>
    </source>
</evidence>
<dbReference type="InterPro" id="IPR034706">
    <property type="entry name" value="CpoB"/>
</dbReference>
<dbReference type="Gene3D" id="1.25.40.10">
    <property type="entry name" value="Tetratricopeptide repeat domain"/>
    <property type="match status" value="1"/>
</dbReference>
<dbReference type="HAMAP" id="MF_02066">
    <property type="entry name" value="CpoB"/>
    <property type="match status" value="1"/>
</dbReference>
<dbReference type="RefSeq" id="WP_341743970.1">
    <property type="nucleotide sequence ID" value="NZ_CP151406.1"/>
</dbReference>
<keyword evidence="1" id="KW-0732">Signal</keyword>
<dbReference type="InterPro" id="IPR014162">
    <property type="entry name" value="CpoB_C"/>
</dbReference>
<gene>
    <name evidence="4" type="primary">ybgF</name>
    <name evidence="1" type="synonym">cpoB</name>
    <name evidence="4" type="ORF">AADV58_02330</name>
</gene>
<dbReference type="NCBIfam" id="TIGR02795">
    <property type="entry name" value="tol_pal_ybgF"/>
    <property type="match status" value="1"/>
</dbReference>
<evidence type="ECO:0000256" key="1">
    <source>
        <dbReference type="HAMAP-Rule" id="MF_02066"/>
    </source>
</evidence>
<reference evidence="4 5" key="1">
    <citation type="submission" date="2024-04" db="EMBL/GenBank/DDBJ databases">
        <title>Dissimilatory iodate-reducing microorganisms contribute to the enrichment of iodine in groundwater.</title>
        <authorList>
            <person name="Jiang Z."/>
        </authorList>
    </citation>
    <scope>NUCLEOTIDE SEQUENCE [LARGE SCALE GENOMIC DNA]</scope>
    <source>
        <strain evidence="4 5">NCP973</strain>
    </source>
</reference>
<evidence type="ECO:0000313" key="4">
    <source>
        <dbReference type="EMBL" id="WZJ22007.1"/>
    </source>
</evidence>
<feature type="domain" description="YbgF trimerisation" evidence="3">
    <location>
        <begin position="43"/>
        <end position="102"/>
    </location>
</feature>
<dbReference type="Pfam" id="PF13432">
    <property type="entry name" value="TPR_16"/>
    <property type="match status" value="1"/>
</dbReference>
<dbReference type="InterPro" id="IPR019734">
    <property type="entry name" value="TPR_rpt"/>
</dbReference>
<name>A0ABZ2XJD8_9RHOO</name>
<feature type="coiled-coil region" evidence="1">
    <location>
        <begin position="56"/>
        <end position="83"/>
    </location>
</feature>
<organism evidence="4 5">
    <name type="scientific">Azonexus hydrophilus</name>
    <dbReference type="NCBI Taxonomy" id="418702"/>
    <lineage>
        <taxon>Bacteria</taxon>
        <taxon>Pseudomonadati</taxon>
        <taxon>Pseudomonadota</taxon>
        <taxon>Betaproteobacteria</taxon>
        <taxon>Rhodocyclales</taxon>
        <taxon>Azonexaceae</taxon>
        <taxon>Azonexus</taxon>
    </lineage>
</organism>
<dbReference type="EMBL" id="CP151406">
    <property type="protein sequence ID" value="WZJ22007.1"/>
    <property type="molecule type" value="Genomic_DNA"/>
</dbReference>
<feature type="chain" id="PRO_5044947883" description="Cell division coordinator CpoB" evidence="1">
    <location>
        <begin position="21"/>
        <end position="249"/>
    </location>
</feature>
<dbReference type="Gene3D" id="1.20.5.110">
    <property type="match status" value="1"/>
</dbReference>
<keyword evidence="1" id="KW-0131">Cell cycle</keyword>
<dbReference type="InterPro" id="IPR011990">
    <property type="entry name" value="TPR-like_helical_dom_sf"/>
</dbReference>
<sequence length="249" mass="27558" precursor="true">MRRLPLVFLIACLGSGSAWAFFDDKEARRQIADQKIQTDARFDQQARAQLELSALIQRQAEEIARLRGQIETLNWELEQAKKRQQDFYLDLDSRLRRFEPQVAEQPAAAADPAAGPAAAIGGTANPAQETAAYDAALELFKATKYKEAAAAFAGFVEKYPNGSLAANAQYWLGNAWYAQRNCTKAIEAQSQVVSRYPASDKVPDAMLSIATCQQELGNRNGANRTMEGLIEKYPSSPAADKARERLKKK</sequence>
<feature type="signal peptide" evidence="1">
    <location>
        <begin position="1"/>
        <end position="20"/>
    </location>
</feature>
<dbReference type="SUPFAM" id="SSF48452">
    <property type="entry name" value="TPR-like"/>
    <property type="match status" value="1"/>
</dbReference>
<comment type="similarity">
    <text evidence="1">Belongs to the CpoB family.</text>
</comment>
<dbReference type="Pfam" id="PF13174">
    <property type="entry name" value="TPR_6"/>
    <property type="match status" value="1"/>
</dbReference>
<feature type="region of interest" description="Disordered" evidence="2">
    <location>
        <begin position="228"/>
        <end position="249"/>
    </location>
</feature>
<dbReference type="Proteomes" id="UP001479520">
    <property type="component" value="Chromosome"/>
</dbReference>
<dbReference type="Pfam" id="PF16331">
    <property type="entry name" value="TolA_bind_tri"/>
    <property type="match status" value="1"/>
</dbReference>
<accession>A0ABZ2XJD8</accession>
<dbReference type="InterPro" id="IPR032519">
    <property type="entry name" value="YbgF_tri"/>
</dbReference>
<evidence type="ECO:0000259" key="3">
    <source>
        <dbReference type="Pfam" id="PF16331"/>
    </source>
</evidence>
<comment type="function">
    <text evidence="1">Mediates coordination of peptidoglycan synthesis and outer membrane constriction during cell division.</text>
</comment>
<proteinExistence type="inferred from homology"/>
<keyword evidence="1" id="KW-0574">Periplasm</keyword>
<evidence type="ECO:0000313" key="5">
    <source>
        <dbReference type="Proteomes" id="UP001479520"/>
    </source>
</evidence>
<protein>
    <recommendedName>
        <fullName evidence="1">Cell division coordinator CpoB</fullName>
    </recommendedName>
</protein>